<sequence>MIERKIQELIKKAIVEQQQAGRWPHFEVPAIAIESPQLAEHGDYACNISFPLSGLLKISPMEIGTVLLSGIRAMVQENKMISQVELAAPGFLNFSLAPAWLNGAVDTINQKGAEFGKSNAGRQKKVQVEFVSANPTGPIHVGNGRGAFLGDTLANILYWVGYRVEREYYINDLGKQIEILGESVTRRYLQNQGIHVPYPDYCYQGEYINEIAKSLHLKNYTLKNAQKINEIKNKIKQTVLKKMVREIQNLLTNKLRVKYDVWFSEQSLYDSGQFERTLNKLKEKDLTYEKEDALWFKSSGFGDDKDRVLIKNDGAPTYFASDIAHHEVNFLTNSKKINILGADHHGDVPRLQAAMSALGYQGKLDIILVQFVRLVEGGFEVKMSKRGGSFITLEELVDEIGLDVARFFFLMYSTATHMDFDLSLARKKSEKNPVFYVQYAHARICSIMKKLKIKKGQAKPKSNETELNHPAELALAKELIKFPDLLLKISQNYEIHRLPFYAVEIAKKFHNFYTQCRVIDQGEVNQARLELIQATQVVLKNVLSLMGVTAPKKM</sequence>
<keyword evidence="8 11" id="KW-0648">Protein biosynthesis</keyword>
<dbReference type="PANTHER" id="PTHR11956:SF5">
    <property type="entry name" value="ARGININE--TRNA LIGASE, CYTOPLASMIC"/>
    <property type="match status" value="1"/>
</dbReference>
<accession>A0A2M7RHP9</accession>
<dbReference type="InterPro" id="IPR001412">
    <property type="entry name" value="aa-tRNA-synth_I_CS"/>
</dbReference>
<comment type="caution">
    <text evidence="15">The sequence shown here is derived from an EMBL/GenBank/DDBJ whole genome shotgun (WGS) entry which is preliminary data.</text>
</comment>
<keyword evidence="4 11" id="KW-0963">Cytoplasm</keyword>
<dbReference type="Gene3D" id="3.40.50.620">
    <property type="entry name" value="HUPs"/>
    <property type="match status" value="1"/>
</dbReference>
<dbReference type="Pfam" id="PF05746">
    <property type="entry name" value="DALR_1"/>
    <property type="match status" value="1"/>
</dbReference>
<evidence type="ECO:0000313" key="15">
    <source>
        <dbReference type="EMBL" id="PIY96269.1"/>
    </source>
</evidence>
<dbReference type="SUPFAM" id="SSF47323">
    <property type="entry name" value="Anticodon-binding domain of a subclass of class I aminoacyl-tRNA synthetases"/>
    <property type="match status" value="1"/>
</dbReference>
<reference evidence="15 16" key="1">
    <citation type="submission" date="2017-09" db="EMBL/GenBank/DDBJ databases">
        <title>Depth-based differentiation of microbial function through sediment-hosted aquifers and enrichment of novel symbionts in the deep terrestrial subsurface.</title>
        <authorList>
            <person name="Probst A.J."/>
            <person name="Ladd B."/>
            <person name="Jarett J.K."/>
            <person name="Geller-Mcgrath D.E."/>
            <person name="Sieber C.M."/>
            <person name="Emerson J.B."/>
            <person name="Anantharaman K."/>
            <person name="Thomas B.C."/>
            <person name="Malmstrom R."/>
            <person name="Stieglmeier M."/>
            <person name="Klingl A."/>
            <person name="Woyke T."/>
            <person name="Ryan C.M."/>
            <person name="Banfield J.F."/>
        </authorList>
    </citation>
    <scope>NUCLEOTIDE SEQUENCE [LARGE SCALE GENOMIC DNA]</scope>
    <source>
        <strain evidence="15">CG_4_10_14_0_8_um_filter_42_10</strain>
    </source>
</reference>
<dbReference type="Gene3D" id="3.30.1360.70">
    <property type="entry name" value="Arginyl tRNA synthetase N-terminal domain"/>
    <property type="match status" value="1"/>
</dbReference>
<keyword evidence="9 11" id="KW-0030">Aminoacyl-tRNA synthetase</keyword>
<evidence type="ECO:0000256" key="2">
    <source>
        <dbReference type="ARBA" id="ARBA00005594"/>
    </source>
</evidence>
<evidence type="ECO:0000256" key="10">
    <source>
        <dbReference type="ARBA" id="ARBA00049339"/>
    </source>
</evidence>
<dbReference type="NCBIfam" id="TIGR00456">
    <property type="entry name" value="argS"/>
    <property type="match status" value="1"/>
</dbReference>
<dbReference type="Pfam" id="PF00750">
    <property type="entry name" value="tRNA-synt_1d"/>
    <property type="match status" value="1"/>
</dbReference>
<evidence type="ECO:0000256" key="7">
    <source>
        <dbReference type="ARBA" id="ARBA00022840"/>
    </source>
</evidence>
<evidence type="ECO:0000259" key="14">
    <source>
        <dbReference type="SMART" id="SM01016"/>
    </source>
</evidence>
<dbReference type="Pfam" id="PF03485">
    <property type="entry name" value="Arg_tRNA_synt_N"/>
    <property type="match status" value="1"/>
</dbReference>
<evidence type="ECO:0000313" key="16">
    <source>
        <dbReference type="Proteomes" id="UP000230779"/>
    </source>
</evidence>
<dbReference type="CDD" id="cd00671">
    <property type="entry name" value="ArgRS_core"/>
    <property type="match status" value="1"/>
</dbReference>
<comment type="catalytic activity">
    <reaction evidence="10 11">
        <text>tRNA(Arg) + L-arginine + ATP = L-arginyl-tRNA(Arg) + AMP + diphosphate</text>
        <dbReference type="Rhea" id="RHEA:20301"/>
        <dbReference type="Rhea" id="RHEA-COMP:9658"/>
        <dbReference type="Rhea" id="RHEA-COMP:9673"/>
        <dbReference type="ChEBI" id="CHEBI:30616"/>
        <dbReference type="ChEBI" id="CHEBI:32682"/>
        <dbReference type="ChEBI" id="CHEBI:33019"/>
        <dbReference type="ChEBI" id="CHEBI:78442"/>
        <dbReference type="ChEBI" id="CHEBI:78513"/>
        <dbReference type="ChEBI" id="CHEBI:456215"/>
        <dbReference type="EC" id="6.1.1.19"/>
    </reaction>
</comment>
<evidence type="ECO:0000256" key="3">
    <source>
        <dbReference type="ARBA" id="ARBA00011245"/>
    </source>
</evidence>
<dbReference type="GO" id="GO:0006420">
    <property type="term" value="P:arginyl-tRNA aminoacylation"/>
    <property type="evidence" value="ECO:0007669"/>
    <property type="project" value="UniProtKB-UniRule"/>
</dbReference>
<dbReference type="PRINTS" id="PR01038">
    <property type="entry name" value="TRNASYNTHARG"/>
</dbReference>
<comment type="subcellular location">
    <subcellularLocation>
        <location evidence="1 11">Cytoplasm</location>
    </subcellularLocation>
</comment>
<dbReference type="InterPro" id="IPR036695">
    <property type="entry name" value="Arg-tRNA-synth_N_sf"/>
</dbReference>
<dbReference type="GO" id="GO:0005524">
    <property type="term" value="F:ATP binding"/>
    <property type="evidence" value="ECO:0007669"/>
    <property type="project" value="UniProtKB-UniRule"/>
</dbReference>
<dbReference type="SMART" id="SM00836">
    <property type="entry name" value="DALR_1"/>
    <property type="match status" value="1"/>
</dbReference>
<dbReference type="InterPro" id="IPR014729">
    <property type="entry name" value="Rossmann-like_a/b/a_fold"/>
</dbReference>
<name>A0A2M7RHP9_9BACT</name>
<dbReference type="AlphaFoldDB" id="A0A2M7RHP9"/>
<evidence type="ECO:0000256" key="4">
    <source>
        <dbReference type="ARBA" id="ARBA00022490"/>
    </source>
</evidence>
<dbReference type="SMART" id="SM01016">
    <property type="entry name" value="Arg_tRNA_synt_N"/>
    <property type="match status" value="1"/>
</dbReference>
<dbReference type="InterPro" id="IPR035684">
    <property type="entry name" value="ArgRS_core"/>
</dbReference>
<dbReference type="GO" id="GO:0004814">
    <property type="term" value="F:arginine-tRNA ligase activity"/>
    <property type="evidence" value="ECO:0007669"/>
    <property type="project" value="UniProtKB-UniRule"/>
</dbReference>
<dbReference type="PANTHER" id="PTHR11956">
    <property type="entry name" value="ARGINYL-TRNA SYNTHETASE"/>
    <property type="match status" value="1"/>
</dbReference>
<gene>
    <name evidence="11" type="primary">argS</name>
    <name evidence="15" type="ORF">COY66_04490</name>
</gene>
<keyword evidence="7 11" id="KW-0067">ATP-binding</keyword>
<protein>
    <recommendedName>
        <fullName evidence="11">Arginine--tRNA ligase</fullName>
        <ecNumber evidence="11">6.1.1.19</ecNumber>
    </recommendedName>
    <alternativeName>
        <fullName evidence="11">Arginyl-tRNA synthetase</fullName>
        <shortName evidence="11">ArgRS</shortName>
    </alternativeName>
</protein>
<dbReference type="InterPro" id="IPR001278">
    <property type="entry name" value="Arg-tRNA-ligase"/>
</dbReference>
<dbReference type="EMBL" id="PFMD01000052">
    <property type="protein sequence ID" value="PIY96269.1"/>
    <property type="molecule type" value="Genomic_DNA"/>
</dbReference>
<feature type="short sequence motif" description="'HIGH' region" evidence="11">
    <location>
        <begin position="133"/>
        <end position="143"/>
    </location>
</feature>
<evidence type="ECO:0000256" key="6">
    <source>
        <dbReference type="ARBA" id="ARBA00022741"/>
    </source>
</evidence>
<proteinExistence type="inferred from homology"/>
<keyword evidence="6 11" id="KW-0547">Nucleotide-binding</keyword>
<evidence type="ECO:0000256" key="8">
    <source>
        <dbReference type="ARBA" id="ARBA00022917"/>
    </source>
</evidence>
<dbReference type="InterPro" id="IPR009080">
    <property type="entry name" value="tRNAsynth_Ia_anticodon-bd"/>
</dbReference>
<dbReference type="EC" id="6.1.1.19" evidence="11"/>
<dbReference type="PROSITE" id="PS00178">
    <property type="entry name" value="AA_TRNA_LIGASE_I"/>
    <property type="match status" value="1"/>
</dbReference>
<dbReference type="InterPro" id="IPR008909">
    <property type="entry name" value="DALR_anticod-bd"/>
</dbReference>
<evidence type="ECO:0000256" key="12">
    <source>
        <dbReference type="RuleBase" id="RU363038"/>
    </source>
</evidence>
<evidence type="ECO:0000256" key="9">
    <source>
        <dbReference type="ARBA" id="ARBA00023146"/>
    </source>
</evidence>
<dbReference type="InterPro" id="IPR005148">
    <property type="entry name" value="Arg-tRNA-synth_N"/>
</dbReference>
<comment type="subunit">
    <text evidence="3 11">Monomer.</text>
</comment>
<evidence type="ECO:0000256" key="5">
    <source>
        <dbReference type="ARBA" id="ARBA00022598"/>
    </source>
</evidence>
<feature type="domain" description="Arginyl tRNA synthetase N-terminal" evidence="14">
    <location>
        <begin position="4"/>
        <end position="96"/>
    </location>
</feature>
<evidence type="ECO:0000256" key="11">
    <source>
        <dbReference type="HAMAP-Rule" id="MF_00123"/>
    </source>
</evidence>
<feature type="domain" description="DALR anticodon binding" evidence="13">
    <location>
        <begin position="437"/>
        <end position="554"/>
    </location>
</feature>
<dbReference type="SUPFAM" id="SSF52374">
    <property type="entry name" value="Nucleotidylyl transferase"/>
    <property type="match status" value="1"/>
</dbReference>
<dbReference type="SUPFAM" id="SSF55190">
    <property type="entry name" value="Arginyl-tRNA synthetase (ArgRS), N-terminal 'additional' domain"/>
    <property type="match status" value="1"/>
</dbReference>
<evidence type="ECO:0000256" key="1">
    <source>
        <dbReference type="ARBA" id="ARBA00004496"/>
    </source>
</evidence>
<evidence type="ECO:0000259" key="13">
    <source>
        <dbReference type="SMART" id="SM00836"/>
    </source>
</evidence>
<dbReference type="Gene3D" id="1.10.730.10">
    <property type="entry name" value="Isoleucyl-tRNA Synthetase, Domain 1"/>
    <property type="match status" value="1"/>
</dbReference>
<dbReference type="HAMAP" id="MF_00123">
    <property type="entry name" value="Arg_tRNA_synth"/>
    <property type="match status" value="1"/>
</dbReference>
<dbReference type="GO" id="GO:0005737">
    <property type="term" value="C:cytoplasm"/>
    <property type="evidence" value="ECO:0007669"/>
    <property type="project" value="UniProtKB-SubCell"/>
</dbReference>
<keyword evidence="5 11" id="KW-0436">Ligase</keyword>
<dbReference type="Proteomes" id="UP000230779">
    <property type="component" value="Unassembled WGS sequence"/>
</dbReference>
<comment type="similarity">
    <text evidence="2 11 12">Belongs to the class-I aminoacyl-tRNA synthetase family.</text>
</comment>
<organism evidence="15 16">
    <name type="scientific">Candidatus Kerfeldbacteria bacterium CG_4_10_14_0_8_um_filter_42_10</name>
    <dbReference type="NCBI Taxonomy" id="2014248"/>
    <lineage>
        <taxon>Bacteria</taxon>
        <taxon>Candidatus Kerfeldiibacteriota</taxon>
    </lineage>
</organism>
<dbReference type="FunFam" id="3.40.50.620:FF:000062">
    <property type="entry name" value="Arginine--tRNA ligase"/>
    <property type="match status" value="1"/>
</dbReference>
<dbReference type="FunFam" id="1.10.730.10:FF:000008">
    <property type="entry name" value="Arginine--tRNA ligase"/>
    <property type="match status" value="1"/>
</dbReference>